<feature type="transmembrane region" description="Helical" evidence="1">
    <location>
        <begin position="6"/>
        <end position="26"/>
    </location>
</feature>
<comment type="caution">
    <text evidence="2">The sequence shown here is derived from an EMBL/GenBank/DDBJ whole genome shotgun (WGS) entry which is preliminary data.</text>
</comment>
<feature type="transmembrane region" description="Helical" evidence="1">
    <location>
        <begin position="99"/>
        <end position="118"/>
    </location>
</feature>
<dbReference type="AlphaFoldDB" id="A0A512P890"/>
<gene>
    <name evidence="2" type="ORF">CSO01_00570</name>
</gene>
<keyword evidence="1" id="KW-1133">Transmembrane helix</keyword>
<feature type="transmembrane region" description="Helical" evidence="1">
    <location>
        <begin position="227"/>
        <end position="250"/>
    </location>
</feature>
<keyword evidence="1" id="KW-0472">Membrane</keyword>
<accession>A0A512P890</accession>
<evidence type="ECO:0008006" key="4">
    <source>
        <dbReference type="Google" id="ProtNLM"/>
    </source>
</evidence>
<protein>
    <recommendedName>
        <fullName evidence="4">Glycosyltransferase RgtA/B/C/D-like domain-containing protein</fullName>
    </recommendedName>
</protein>
<feature type="transmembrane region" description="Helical" evidence="1">
    <location>
        <begin position="124"/>
        <end position="142"/>
    </location>
</feature>
<evidence type="ECO:0000313" key="3">
    <source>
        <dbReference type="Proteomes" id="UP000321798"/>
    </source>
</evidence>
<feature type="transmembrane region" description="Helical" evidence="1">
    <location>
        <begin position="349"/>
        <end position="372"/>
    </location>
</feature>
<feature type="transmembrane region" description="Helical" evidence="1">
    <location>
        <begin position="378"/>
        <end position="399"/>
    </location>
</feature>
<organism evidence="2 3">
    <name type="scientific">Cellulomonas soli</name>
    <dbReference type="NCBI Taxonomy" id="931535"/>
    <lineage>
        <taxon>Bacteria</taxon>
        <taxon>Bacillati</taxon>
        <taxon>Actinomycetota</taxon>
        <taxon>Actinomycetes</taxon>
        <taxon>Micrococcales</taxon>
        <taxon>Cellulomonadaceae</taxon>
        <taxon>Cellulomonas</taxon>
    </lineage>
</organism>
<dbReference type="EMBL" id="BKAL01000001">
    <property type="protein sequence ID" value="GEP67342.1"/>
    <property type="molecule type" value="Genomic_DNA"/>
</dbReference>
<feature type="transmembrane region" description="Helical" evidence="1">
    <location>
        <begin position="188"/>
        <end position="215"/>
    </location>
</feature>
<evidence type="ECO:0000313" key="2">
    <source>
        <dbReference type="EMBL" id="GEP67342.1"/>
    </source>
</evidence>
<name>A0A512P890_9CELL</name>
<proteinExistence type="predicted"/>
<reference evidence="2 3" key="1">
    <citation type="submission" date="2019-07" db="EMBL/GenBank/DDBJ databases">
        <title>Whole genome shotgun sequence of Cellulomonas soli NBRC 109434.</title>
        <authorList>
            <person name="Hosoyama A."/>
            <person name="Uohara A."/>
            <person name="Ohji S."/>
            <person name="Ichikawa N."/>
        </authorList>
    </citation>
    <scope>NUCLEOTIDE SEQUENCE [LARGE SCALE GENOMIC DNA]</scope>
    <source>
        <strain evidence="2 3">NBRC 109434</strain>
    </source>
</reference>
<dbReference type="Proteomes" id="UP000321798">
    <property type="component" value="Unassembled WGS sequence"/>
</dbReference>
<sequence length="719" mass="76534">MLVELAYGLGAGAVSVGLAAAVVRLWKATFSVPISYSGDAMLVLSVARNMQVSGSYLHADQLGAPFGQDLAAFPGSVGDLWHLGALRLLTLVLSPAESYNVFLVASFVGVALTSYVAFRWLGTRQLLAATLAVVYSVASYHFARAGGHLFLSAYFSVPLGVAMAVHLLRGRVDLLRPPRRFGRDEWLSVGAIVLLVGGGVYYAAFCALLLLTAGTLRALAERRWRPLLNGIGAVGALVLGIAATALPYLVYDPPVGSSTPVQGRTYGAAETFGLKIVDLVLPLPAHRIDLLRHFRAVTDTQGIRGEGTETLGMLATLGLLAVVIALLVPRVRPAGEALERLRAHGTLAVVMILCSTIAGFGGLLAVLGFGMLRAWNRASIVIAFSALCGVAVILELLWARLRPRLPARPRFLVPATAVLLSGGLVLAATFDQTGDQFLPDYPRTAQQWDRDGRYFAGLEARYGTGASVFQLPVTSFPENGAVGAMPDYDHLRGYLHSDLAWSYGGVKGGPAQWQQVAFADGVEAALPRLVAAGFDALYVNRAAYPDRGAEIESAIVAVTGPQAPAVDEAGELATYDLRAYGERLRSEGAVPDRDEVLHPVHVETGEGFYAPEELDGERFQWAGSLAEAQIIVPLSQPTRVRLTGEVRLPTADGMLRVTVDGVDSYFVAVDHVVELDMPLTLDPGATNLGFATNSDAEVVEGDGRDLRQQFVGLTVTRNG</sequence>
<feature type="transmembrane region" description="Helical" evidence="1">
    <location>
        <begin position="411"/>
        <end position="430"/>
    </location>
</feature>
<feature type="transmembrane region" description="Helical" evidence="1">
    <location>
        <begin position="149"/>
        <end position="168"/>
    </location>
</feature>
<feature type="transmembrane region" description="Helical" evidence="1">
    <location>
        <begin position="310"/>
        <end position="328"/>
    </location>
</feature>
<evidence type="ECO:0000256" key="1">
    <source>
        <dbReference type="SAM" id="Phobius"/>
    </source>
</evidence>
<keyword evidence="1" id="KW-0812">Transmembrane</keyword>
<keyword evidence="3" id="KW-1185">Reference proteome</keyword>